<dbReference type="GO" id="GO:0004364">
    <property type="term" value="F:glutathione transferase activity"/>
    <property type="evidence" value="ECO:0007669"/>
    <property type="project" value="UniProtKB-EC"/>
</dbReference>
<dbReference type="Gene3D" id="1.20.1050.130">
    <property type="match status" value="1"/>
</dbReference>
<dbReference type="SFLD" id="SFLDG00358">
    <property type="entry name" value="Main_(cytGST)"/>
    <property type="match status" value="1"/>
</dbReference>
<dbReference type="OrthoDB" id="422574at2759"/>
<dbReference type="CDD" id="cd03048">
    <property type="entry name" value="GST_N_Ure2p_like"/>
    <property type="match status" value="1"/>
</dbReference>
<dbReference type="InterPro" id="IPR004046">
    <property type="entry name" value="GST_C"/>
</dbReference>
<dbReference type="AlphaFoldDB" id="A0A8H4W8C8"/>
<dbReference type="Pfam" id="PF13417">
    <property type="entry name" value="GST_N_3"/>
    <property type="match status" value="1"/>
</dbReference>
<comment type="catalytic activity">
    <reaction evidence="4">
        <text>RX + glutathione = an S-substituted glutathione + a halide anion + H(+)</text>
        <dbReference type="Rhea" id="RHEA:16437"/>
        <dbReference type="ChEBI" id="CHEBI:15378"/>
        <dbReference type="ChEBI" id="CHEBI:16042"/>
        <dbReference type="ChEBI" id="CHEBI:17792"/>
        <dbReference type="ChEBI" id="CHEBI:57925"/>
        <dbReference type="ChEBI" id="CHEBI:90779"/>
        <dbReference type="EC" id="2.5.1.18"/>
    </reaction>
</comment>
<keyword evidence="3" id="KW-0808">Transferase</keyword>
<keyword evidence="9" id="KW-1185">Reference proteome</keyword>
<comment type="function">
    <text evidence="5">Involved in the oxidative stress response and detoxification.</text>
</comment>
<reference evidence="8 9" key="1">
    <citation type="submission" date="2020-03" db="EMBL/GenBank/DDBJ databases">
        <title>Draft Genome Sequence of Cudoniella acicularis.</title>
        <authorList>
            <person name="Buettner E."/>
            <person name="Kellner H."/>
        </authorList>
    </citation>
    <scope>NUCLEOTIDE SEQUENCE [LARGE SCALE GENOMIC DNA]</scope>
    <source>
        <strain evidence="8 9">DSM 108380</strain>
    </source>
</reference>
<feature type="domain" description="GST N-terminal" evidence="6">
    <location>
        <begin position="5"/>
        <end position="86"/>
    </location>
</feature>
<evidence type="ECO:0000256" key="5">
    <source>
        <dbReference type="ARBA" id="ARBA00060024"/>
    </source>
</evidence>
<dbReference type="GO" id="GO:0005634">
    <property type="term" value="C:nucleus"/>
    <property type="evidence" value="ECO:0007669"/>
    <property type="project" value="UniProtKB-ARBA"/>
</dbReference>
<dbReference type="InterPro" id="IPR004045">
    <property type="entry name" value="Glutathione_S-Trfase_N"/>
</dbReference>
<evidence type="ECO:0000313" key="8">
    <source>
        <dbReference type="EMBL" id="KAF4637091.1"/>
    </source>
</evidence>
<organism evidence="8 9">
    <name type="scientific">Cudoniella acicularis</name>
    <dbReference type="NCBI Taxonomy" id="354080"/>
    <lineage>
        <taxon>Eukaryota</taxon>
        <taxon>Fungi</taxon>
        <taxon>Dikarya</taxon>
        <taxon>Ascomycota</taxon>
        <taxon>Pezizomycotina</taxon>
        <taxon>Leotiomycetes</taxon>
        <taxon>Helotiales</taxon>
        <taxon>Tricladiaceae</taxon>
        <taxon>Cudoniella</taxon>
    </lineage>
</organism>
<dbReference type="EC" id="2.5.1.18" evidence="2"/>
<dbReference type="GO" id="GO:0005737">
    <property type="term" value="C:cytoplasm"/>
    <property type="evidence" value="ECO:0007669"/>
    <property type="project" value="UniProtKB-ARBA"/>
</dbReference>
<sequence>MSTLKPLVLYGSPVAPNPVKVAIVLKILNLPYTTTAIPITEVKTPSYVAVNPNGRLPALEDPNTGIKVWESGAIVEYIVDTYDKEHQLSFERATKEDWECKQWLHFQMSGQGPYYGQAMWFTRMADPPNPTALQRYQNEVKRVSGVLDNWLEGKEFLVGNKLTYVDLAFVPWQKAILPAMPKEYDAAKEFPNVEAWLQRLLVIDGVKKVYEERDALVKSPGFQK</sequence>
<dbReference type="InterPro" id="IPR010987">
    <property type="entry name" value="Glutathione-S-Trfase_C-like"/>
</dbReference>
<dbReference type="SFLD" id="SFLDG01151">
    <property type="entry name" value="Main.2:_Nu-like"/>
    <property type="match status" value="1"/>
</dbReference>
<dbReference type="PANTHER" id="PTHR44051">
    <property type="entry name" value="GLUTATHIONE S-TRANSFERASE-RELATED"/>
    <property type="match status" value="1"/>
</dbReference>
<evidence type="ECO:0000256" key="1">
    <source>
        <dbReference type="ARBA" id="ARBA00007409"/>
    </source>
</evidence>
<evidence type="ECO:0000256" key="4">
    <source>
        <dbReference type="ARBA" id="ARBA00047960"/>
    </source>
</evidence>
<dbReference type="PROSITE" id="PS50405">
    <property type="entry name" value="GST_CTER"/>
    <property type="match status" value="1"/>
</dbReference>
<dbReference type="InterPro" id="IPR040079">
    <property type="entry name" value="Glutathione_S-Trfase"/>
</dbReference>
<dbReference type="Pfam" id="PF00043">
    <property type="entry name" value="GST_C"/>
    <property type="match status" value="1"/>
</dbReference>
<dbReference type="PANTHER" id="PTHR44051:SF3">
    <property type="entry name" value="TRANSCRIPTIONAL REGULATOR URE2"/>
    <property type="match status" value="1"/>
</dbReference>
<dbReference type="SUPFAM" id="SSF52833">
    <property type="entry name" value="Thioredoxin-like"/>
    <property type="match status" value="1"/>
</dbReference>
<proteinExistence type="inferred from homology"/>
<name>A0A8H4W8C8_9HELO</name>
<dbReference type="SUPFAM" id="SSF47616">
    <property type="entry name" value="GST C-terminal domain-like"/>
    <property type="match status" value="1"/>
</dbReference>
<dbReference type="InterPro" id="IPR036282">
    <property type="entry name" value="Glutathione-S-Trfase_C_sf"/>
</dbReference>
<evidence type="ECO:0000259" key="7">
    <source>
        <dbReference type="PROSITE" id="PS50405"/>
    </source>
</evidence>
<dbReference type="PROSITE" id="PS50404">
    <property type="entry name" value="GST_NTER"/>
    <property type="match status" value="1"/>
</dbReference>
<gene>
    <name evidence="8" type="ORF">G7Y89_g995</name>
</gene>
<dbReference type="InterPro" id="IPR036249">
    <property type="entry name" value="Thioredoxin-like_sf"/>
</dbReference>
<dbReference type="FunFam" id="1.20.1050.130:FF:000016">
    <property type="entry name" value="Glutathione S-transferase 1"/>
    <property type="match status" value="1"/>
</dbReference>
<comment type="caution">
    <text evidence="8">The sequence shown here is derived from an EMBL/GenBank/DDBJ whole genome shotgun (WGS) entry which is preliminary data.</text>
</comment>
<feature type="domain" description="GST C-terminal" evidence="7">
    <location>
        <begin position="93"/>
        <end position="224"/>
    </location>
</feature>
<protein>
    <recommendedName>
        <fullName evidence="2">glutathione transferase</fullName>
        <ecNumber evidence="2">2.5.1.18</ecNumber>
    </recommendedName>
</protein>
<comment type="similarity">
    <text evidence="1">Belongs to the GST superfamily.</text>
</comment>
<dbReference type="EMBL" id="JAAMPI010000036">
    <property type="protein sequence ID" value="KAF4637091.1"/>
    <property type="molecule type" value="Genomic_DNA"/>
</dbReference>
<evidence type="ECO:0000313" key="9">
    <source>
        <dbReference type="Proteomes" id="UP000566819"/>
    </source>
</evidence>
<evidence type="ECO:0000256" key="2">
    <source>
        <dbReference type="ARBA" id="ARBA00012452"/>
    </source>
</evidence>
<dbReference type="SFLD" id="SFLDS00019">
    <property type="entry name" value="Glutathione_Transferase_(cytos"/>
    <property type="match status" value="1"/>
</dbReference>
<dbReference type="Proteomes" id="UP000566819">
    <property type="component" value="Unassembled WGS sequence"/>
</dbReference>
<evidence type="ECO:0000256" key="3">
    <source>
        <dbReference type="ARBA" id="ARBA00022679"/>
    </source>
</evidence>
<accession>A0A8H4W8C8</accession>
<evidence type="ECO:0000259" key="6">
    <source>
        <dbReference type="PROSITE" id="PS50404"/>
    </source>
</evidence>